<evidence type="ECO:0000256" key="9">
    <source>
        <dbReference type="ARBA" id="ARBA00022990"/>
    </source>
</evidence>
<evidence type="ECO:0000256" key="5">
    <source>
        <dbReference type="ARBA" id="ARBA00022540"/>
    </source>
</evidence>
<dbReference type="Gene3D" id="3.30.70.330">
    <property type="match status" value="1"/>
</dbReference>
<dbReference type="GO" id="GO:0003723">
    <property type="term" value="F:RNA binding"/>
    <property type="evidence" value="ECO:0007669"/>
    <property type="project" value="UniProtKB-UniRule"/>
</dbReference>
<evidence type="ECO:0000256" key="2">
    <source>
        <dbReference type="ARBA" id="ARBA00013856"/>
    </source>
</evidence>
<comment type="subcellular location">
    <subcellularLocation>
        <location evidence="1">Cytoplasm</location>
        <location evidence="1">Perinuclear region</location>
    </subcellularLocation>
</comment>
<evidence type="ECO:0000256" key="11">
    <source>
        <dbReference type="PROSITE-ProRule" id="PRU00176"/>
    </source>
</evidence>
<dbReference type="GO" id="GO:0048471">
    <property type="term" value="C:perinuclear region of cytoplasm"/>
    <property type="evidence" value="ECO:0007669"/>
    <property type="project" value="UniProtKB-SubCell"/>
</dbReference>
<feature type="region of interest" description="Disordered" evidence="12">
    <location>
        <begin position="282"/>
        <end position="301"/>
    </location>
</feature>
<feature type="compositionally biased region" description="Gly residues" evidence="12">
    <location>
        <begin position="163"/>
        <end position="175"/>
    </location>
</feature>
<keyword evidence="6" id="KW-0597">Phosphoprotein</keyword>
<dbReference type="InterPro" id="IPR035979">
    <property type="entry name" value="RBD_domain_sf"/>
</dbReference>
<keyword evidence="3" id="KW-0488">Methylation</keyword>
<evidence type="ECO:0000256" key="1">
    <source>
        <dbReference type="ARBA" id="ARBA00004556"/>
    </source>
</evidence>
<evidence type="ECO:0000259" key="13">
    <source>
        <dbReference type="PROSITE" id="PS50102"/>
    </source>
</evidence>
<keyword evidence="8" id="KW-0648">Protein biosynthesis</keyword>
<dbReference type="SUPFAM" id="SSF54928">
    <property type="entry name" value="RNA-binding domain, RBD"/>
    <property type="match status" value="1"/>
</dbReference>
<name>A0A6F9DB49_9ASCI</name>
<evidence type="ECO:0000313" key="14">
    <source>
        <dbReference type="EMBL" id="CAB3241965.1"/>
    </source>
</evidence>
<dbReference type="Pfam" id="PF00076">
    <property type="entry name" value="RRM_1"/>
    <property type="match status" value="1"/>
</dbReference>
<dbReference type="SMART" id="SM00360">
    <property type="entry name" value="RRM"/>
    <property type="match status" value="1"/>
</dbReference>
<dbReference type="PROSITE" id="PS50102">
    <property type="entry name" value="RRM"/>
    <property type="match status" value="1"/>
</dbReference>
<feature type="region of interest" description="Disordered" evidence="12">
    <location>
        <begin position="125"/>
        <end position="261"/>
    </location>
</feature>
<organism evidence="14">
    <name type="scientific">Phallusia mammillata</name>
    <dbReference type="NCBI Taxonomy" id="59560"/>
    <lineage>
        <taxon>Eukaryota</taxon>
        <taxon>Metazoa</taxon>
        <taxon>Chordata</taxon>
        <taxon>Tunicata</taxon>
        <taxon>Ascidiacea</taxon>
        <taxon>Phlebobranchia</taxon>
        <taxon>Ascidiidae</taxon>
        <taxon>Phallusia</taxon>
    </lineage>
</organism>
<proteinExistence type="evidence at transcript level"/>
<evidence type="ECO:0000256" key="8">
    <source>
        <dbReference type="ARBA" id="ARBA00022917"/>
    </source>
</evidence>
<evidence type="ECO:0000256" key="7">
    <source>
        <dbReference type="ARBA" id="ARBA00022884"/>
    </source>
</evidence>
<evidence type="ECO:0000256" key="10">
    <source>
        <dbReference type="ARBA" id="ARBA00025462"/>
    </source>
</evidence>
<evidence type="ECO:0000256" key="3">
    <source>
        <dbReference type="ARBA" id="ARBA00022481"/>
    </source>
</evidence>
<evidence type="ECO:0000256" key="6">
    <source>
        <dbReference type="ARBA" id="ARBA00022553"/>
    </source>
</evidence>
<reference evidence="14" key="1">
    <citation type="submission" date="2020-04" db="EMBL/GenBank/DDBJ databases">
        <authorList>
            <person name="Neveu A P."/>
        </authorList>
    </citation>
    <scope>NUCLEOTIDE SEQUENCE</scope>
    <source>
        <tissue evidence="14">Whole embryo</tissue>
    </source>
</reference>
<dbReference type="PANTHER" id="PTHR23236:SF11">
    <property type="entry name" value="EUKARYOTIC TRANSLATION INITIATION FACTOR 4H"/>
    <property type="match status" value="1"/>
</dbReference>
<accession>A0A6F9DB49</accession>
<dbReference type="InterPro" id="IPR000504">
    <property type="entry name" value="RRM_dom"/>
</dbReference>
<comment type="function">
    <text evidence="10">Stimulates the RNA helicase activity of EIF4A in the translation initiation complex. Binds weakly mRNA.</text>
</comment>
<feature type="compositionally biased region" description="Gly residues" evidence="12">
    <location>
        <begin position="131"/>
        <end position="140"/>
    </location>
</feature>
<dbReference type="InterPro" id="IPR034229">
    <property type="entry name" value="eIF4H_RRM"/>
</dbReference>
<keyword evidence="7 11" id="KW-0694">RNA-binding</keyword>
<dbReference type="EMBL" id="LR784812">
    <property type="protein sequence ID" value="CAB3241965.1"/>
    <property type="molecule type" value="mRNA"/>
</dbReference>
<protein>
    <recommendedName>
        <fullName evidence="2">Eukaryotic translation initiation factor 4H</fullName>
    </recommendedName>
</protein>
<feature type="compositionally biased region" description="Basic and acidic residues" evidence="12">
    <location>
        <begin position="216"/>
        <end position="230"/>
    </location>
</feature>
<keyword evidence="9" id="KW-0007">Acetylation</keyword>
<feature type="compositionally biased region" description="Basic and acidic residues" evidence="12">
    <location>
        <begin position="152"/>
        <end position="161"/>
    </location>
</feature>
<dbReference type="AlphaFoldDB" id="A0A6F9DB49"/>
<evidence type="ECO:0000256" key="4">
    <source>
        <dbReference type="ARBA" id="ARBA00022490"/>
    </source>
</evidence>
<dbReference type="GO" id="GO:0003743">
    <property type="term" value="F:translation initiation factor activity"/>
    <property type="evidence" value="ECO:0007669"/>
    <property type="project" value="UniProtKB-KW"/>
</dbReference>
<keyword evidence="5 14" id="KW-0396">Initiation factor</keyword>
<evidence type="ECO:0000256" key="12">
    <source>
        <dbReference type="SAM" id="MobiDB-lite"/>
    </source>
</evidence>
<dbReference type="InterPro" id="IPR012677">
    <property type="entry name" value="Nucleotide-bd_a/b_plait_sf"/>
</dbReference>
<feature type="domain" description="RRM" evidence="13">
    <location>
        <begin position="50"/>
        <end position="126"/>
    </location>
</feature>
<feature type="compositionally biased region" description="Gly residues" evidence="12">
    <location>
        <begin position="183"/>
        <end position="203"/>
    </location>
</feature>
<dbReference type="CDD" id="cd12401">
    <property type="entry name" value="RRM_eIF4H"/>
    <property type="match status" value="1"/>
</dbReference>
<gene>
    <name evidence="14" type="primary">Eif4h</name>
</gene>
<dbReference type="PANTHER" id="PTHR23236">
    <property type="entry name" value="EUKARYOTIC TRANSLATION INITIATION FACTOR 4B/4H"/>
    <property type="match status" value="1"/>
</dbReference>
<sequence length="301" mass="33291">MLFCWFSEVVTKCIMAYNDRGGYGGHGRQGGGGRYRGGGRQVELPTQEPYTCFVGNLPSETVQGDIDAIFQDLKIRSVRMVRDKETDKFKGFCYVEFEDLPNLQGALEYDGAIFEDRNLRVNVAENRRGGGRGGRGGRGGFQQNRGGFDGNRGGHDFDHHQRGGYGRGRGRGGYNDGFHGDGRQGGGYQDRGFGGQDQGFGRGFGRDRYQQPPPQREPEFKEPSAEESTGRPRLQLKPRTKGLPMNSVANPSSAIFGGARPREEIMHEKGLDDLEKQVEEKLSVQEKDLAAKADRSAAEEE</sequence>
<keyword evidence="4" id="KW-0963">Cytoplasm</keyword>